<organism evidence="2 3">
    <name type="scientific">Iphiclides podalirius</name>
    <name type="common">scarce swallowtail</name>
    <dbReference type="NCBI Taxonomy" id="110791"/>
    <lineage>
        <taxon>Eukaryota</taxon>
        <taxon>Metazoa</taxon>
        <taxon>Ecdysozoa</taxon>
        <taxon>Arthropoda</taxon>
        <taxon>Hexapoda</taxon>
        <taxon>Insecta</taxon>
        <taxon>Pterygota</taxon>
        <taxon>Neoptera</taxon>
        <taxon>Endopterygota</taxon>
        <taxon>Lepidoptera</taxon>
        <taxon>Glossata</taxon>
        <taxon>Ditrysia</taxon>
        <taxon>Papilionoidea</taxon>
        <taxon>Papilionidae</taxon>
        <taxon>Papilioninae</taxon>
        <taxon>Iphiclides</taxon>
    </lineage>
</organism>
<protein>
    <submittedName>
        <fullName evidence="2">Uncharacterized protein</fullName>
    </submittedName>
</protein>
<name>A0ABN8ITQ7_9NEOP</name>
<evidence type="ECO:0000313" key="2">
    <source>
        <dbReference type="EMBL" id="CAH2063237.1"/>
    </source>
</evidence>
<accession>A0ABN8ITQ7</accession>
<dbReference type="EMBL" id="OW152815">
    <property type="protein sequence ID" value="CAH2063237.1"/>
    <property type="molecule type" value="Genomic_DNA"/>
</dbReference>
<gene>
    <name evidence="2" type="ORF">IPOD504_LOCUS12433</name>
</gene>
<sequence>MLIHGTISRQRVASRLVFAIAQRWSHLQFQSDVKKNRSKFALESSTRSVAYKLTLPDIQDRGNSGERGAAAGVYKLKGCYLRLNTPPFPVHFRAARAAPDIAFKVAPHANVGTQPAVLSAPRSAIRPADRRHEPQMHMHH</sequence>
<dbReference type="Proteomes" id="UP000837857">
    <property type="component" value="Chromosome 3"/>
</dbReference>
<feature type="region of interest" description="Disordered" evidence="1">
    <location>
        <begin position="117"/>
        <end position="140"/>
    </location>
</feature>
<reference evidence="2" key="1">
    <citation type="submission" date="2022-03" db="EMBL/GenBank/DDBJ databases">
        <authorList>
            <person name="Martin H S."/>
        </authorList>
    </citation>
    <scope>NUCLEOTIDE SEQUENCE</scope>
</reference>
<proteinExistence type="predicted"/>
<feature type="compositionally biased region" description="Basic and acidic residues" evidence="1">
    <location>
        <begin position="127"/>
        <end position="140"/>
    </location>
</feature>
<feature type="non-terminal residue" evidence="2">
    <location>
        <position position="1"/>
    </location>
</feature>
<keyword evidence="3" id="KW-1185">Reference proteome</keyword>
<evidence type="ECO:0000256" key="1">
    <source>
        <dbReference type="SAM" id="MobiDB-lite"/>
    </source>
</evidence>
<evidence type="ECO:0000313" key="3">
    <source>
        <dbReference type="Proteomes" id="UP000837857"/>
    </source>
</evidence>